<comment type="caution">
    <text evidence="2">The sequence shown here is derived from an EMBL/GenBank/DDBJ whole genome shotgun (WGS) entry which is preliminary data.</text>
</comment>
<keyword evidence="3" id="KW-1185">Reference proteome</keyword>
<evidence type="ECO:0000256" key="1">
    <source>
        <dbReference type="SAM" id="MobiDB-lite"/>
    </source>
</evidence>
<gene>
    <name evidence="2" type="ORF">BC793_128115</name>
</gene>
<feature type="compositionally biased region" description="Basic and acidic residues" evidence="1">
    <location>
        <begin position="16"/>
        <end position="25"/>
    </location>
</feature>
<feature type="region of interest" description="Disordered" evidence="1">
    <location>
        <begin position="1"/>
        <end position="51"/>
    </location>
</feature>
<sequence>MDTGAMTEPDNDLPGDLDHDHEHLAENGGSGTPGEAADSPAAQGSPIGPPD</sequence>
<name>A0A316F8D0_9ACTN</name>
<dbReference type="Proteomes" id="UP000245697">
    <property type="component" value="Unassembled WGS sequence"/>
</dbReference>
<accession>A0A316F8D0</accession>
<organism evidence="2 3">
    <name type="scientific">Actinoplanes xinjiangensis</name>
    <dbReference type="NCBI Taxonomy" id="512350"/>
    <lineage>
        <taxon>Bacteria</taxon>
        <taxon>Bacillati</taxon>
        <taxon>Actinomycetota</taxon>
        <taxon>Actinomycetes</taxon>
        <taxon>Micromonosporales</taxon>
        <taxon>Micromonosporaceae</taxon>
        <taxon>Actinoplanes</taxon>
    </lineage>
</organism>
<proteinExistence type="predicted"/>
<dbReference type="EMBL" id="QGGR01000028">
    <property type="protein sequence ID" value="PWK33325.1"/>
    <property type="molecule type" value="Genomic_DNA"/>
</dbReference>
<evidence type="ECO:0000313" key="2">
    <source>
        <dbReference type="EMBL" id="PWK33325.1"/>
    </source>
</evidence>
<protein>
    <submittedName>
        <fullName evidence="2">Uncharacterized protein</fullName>
    </submittedName>
</protein>
<evidence type="ECO:0000313" key="3">
    <source>
        <dbReference type="Proteomes" id="UP000245697"/>
    </source>
</evidence>
<dbReference type="AlphaFoldDB" id="A0A316F8D0"/>
<reference evidence="2 3" key="1">
    <citation type="submission" date="2018-05" db="EMBL/GenBank/DDBJ databases">
        <title>Genomic Encyclopedia of Archaeal and Bacterial Type Strains, Phase II (KMG-II): from individual species to whole genera.</title>
        <authorList>
            <person name="Goeker M."/>
        </authorList>
    </citation>
    <scope>NUCLEOTIDE SEQUENCE [LARGE SCALE GENOMIC DNA]</scope>
    <source>
        <strain evidence="2 3">DSM 45184</strain>
    </source>
</reference>